<reference evidence="1 2" key="1">
    <citation type="submission" date="2019-03" db="EMBL/GenBank/DDBJ databases">
        <title>First draft genome of Liparis tanakae, snailfish: a comprehensive survey of snailfish specific genes.</title>
        <authorList>
            <person name="Kim W."/>
            <person name="Song I."/>
            <person name="Jeong J.-H."/>
            <person name="Kim D."/>
            <person name="Kim S."/>
            <person name="Ryu S."/>
            <person name="Song J.Y."/>
            <person name="Lee S.K."/>
        </authorList>
    </citation>
    <scope>NUCLEOTIDE SEQUENCE [LARGE SCALE GENOMIC DNA]</scope>
    <source>
        <tissue evidence="1">Muscle</tissue>
    </source>
</reference>
<name>A0A4Z2FA62_9TELE</name>
<dbReference type="Proteomes" id="UP000314294">
    <property type="component" value="Unassembled WGS sequence"/>
</dbReference>
<dbReference type="AlphaFoldDB" id="A0A4Z2FA62"/>
<proteinExistence type="predicted"/>
<evidence type="ECO:0000313" key="2">
    <source>
        <dbReference type="Proteomes" id="UP000314294"/>
    </source>
</evidence>
<dbReference type="EMBL" id="SRLO01001436">
    <property type="protein sequence ID" value="TNN37835.1"/>
    <property type="molecule type" value="Genomic_DNA"/>
</dbReference>
<organism evidence="1 2">
    <name type="scientific">Liparis tanakae</name>
    <name type="common">Tanaka's snailfish</name>
    <dbReference type="NCBI Taxonomy" id="230148"/>
    <lineage>
        <taxon>Eukaryota</taxon>
        <taxon>Metazoa</taxon>
        <taxon>Chordata</taxon>
        <taxon>Craniata</taxon>
        <taxon>Vertebrata</taxon>
        <taxon>Euteleostomi</taxon>
        <taxon>Actinopterygii</taxon>
        <taxon>Neopterygii</taxon>
        <taxon>Teleostei</taxon>
        <taxon>Neoteleostei</taxon>
        <taxon>Acanthomorphata</taxon>
        <taxon>Eupercaria</taxon>
        <taxon>Perciformes</taxon>
        <taxon>Cottioidei</taxon>
        <taxon>Cottales</taxon>
        <taxon>Liparidae</taxon>
        <taxon>Liparis</taxon>
    </lineage>
</organism>
<evidence type="ECO:0000313" key="1">
    <source>
        <dbReference type="EMBL" id="TNN37835.1"/>
    </source>
</evidence>
<accession>A0A4Z2FA62</accession>
<gene>
    <name evidence="1" type="ORF">EYF80_052006</name>
</gene>
<comment type="caution">
    <text evidence="1">The sequence shown here is derived from an EMBL/GenBank/DDBJ whole genome shotgun (WGS) entry which is preliminary data.</text>
</comment>
<keyword evidence="2" id="KW-1185">Reference proteome</keyword>
<protein>
    <submittedName>
        <fullName evidence="1">Uncharacterized protein</fullName>
    </submittedName>
</protein>
<sequence>METWVTSHHVNPRGSLQCVGRPLNCSAAGFPATRGLNNEFMCMSRTHSSLVQEQRWCWLLRASVGLTCRRTGHLEYSVQSVLHKRMPSITNVKIAQTL</sequence>